<feature type="compositionally biased region" description="Basic and acidic residues" evidence="1">
    <location>
        <begin position="31"/>
        <end position="45"/>
    </location>
</feature>
<evidence type="ECO:0000256" key="2">
    <source>
        <dbReference type="SAM" id="SignalP"/>
    </source>
</evidence>
<dbReference type="GeneID" id="9825526"/>
<dbReference type="AlphaFoldDB" id="A0A6A5H125"/>
<proteinExistence type="predicted"/>
<evidence type="ECO:0000313" key="3">
    <source>
        <dbReference type="EMBL" id="KAF1761490.1"/>
    </source>
</evidence>
<name>A0A6A5H125_CAERE</name>
<comment type="caution">
    <text evidence="3">The sequence shown here is derived from an EMBL/GenBank/DDBJ whole genome shotgun (WGS) entry which is preliminary data.</text>
</comment>
<feature type="region of interest" description="Disordered" evidence="1">
    <location>
        <begin position="26"/>
        <end position="180"/>
    </location>
</feature>
<evidence type="ECO:0000256" key="1">
    <source>
        <dbReference type="SAM" id="MobiDB-lite"/>
    </source>
</evidence>
<feature type="compositionally biased region" description="Basic residues" evidence="1">
    <location>
        <begin position="92"/>
        <end position="102"/>
    </location>
</feature>
<reference evidence="3 4" key="1">
    <citation type="submission" date="2019-12" db="EMBL/GenBank/DDBJ databases">
        <title>Chromosome-level assembly of the Caenorhabditis remanei genome.</title>
        <authorList>
            <person name="Teterina A.A."/>
            <person name="Willis J.H."/>
            <person name="Phillips P.C."/>
        </authorList>
    </citation>
    <scope>NUCLEOTIDE SEQUENCE [LARGE SCALE GENOMIC DNA]</scope>
    <source>
        <strain evidence="3 4">PX506</strain>
        <tissue evidence="3">Whole organism</tissue>
    </source>
</reference>
<feature type="signal peptide" evidence="2">
    <location>
        <begin position="1"/>
        <end position="23"/>
    </location>
</feature>
<protein>
    <submittedName>
        <fullName evidence="3">Uncharacterized protein</fullName>
    </submittedName>
</protein>
<accession>A0A6A5H125</accession>
<feature type="chain" id="PRO_5025553615" evidence="2">
    <location>
        <begin position="24"/>
        <end position="191"/>
    </location>
</feature>
<sequence>MDEVVLLFVVLVLLISIPSLIQCKSKKKESSRKVDRGKAKVDARSRGVSRKKSSETAAEGNKFSIAKCLKSKEKRSNEQTIQPTITKDGMKIKAKKNNKKSKSKETTVSKTTVSTEDYDPVDEKTAKDYTEKKTRTVSTAEERLPSRREQRTQSTSIETIADKPKRKPKTEEYMESQNDDDTLRCVKSICN</sequence>
<gene>
    <name evidence="3" type="ORF">GCK72_009746</name>
</gene>
<keyword evidence="2" id="KW-0732">Signal</keyword>
<dbReference type="KEGG" id="crq:GCK72_009746"/>
<organism evidence="3 4">
    <name type="scientific">Caenorhabditis remanei</name>
    <name type="common">Caenorhabditis vulgaris</name>
    <dbReference type="NCBI Taxonomy" id="31234"/>
    <lineage>
        <taxon>Eukaryota</taxon>
        <taxon>Metazoa</taxon>
        <taxon>Ecdysozoa</taxon>
        <taxon>Nematoda</taxon>
        <taxon>Chromadorea</taxon>
        <taxon>Rhabditida</taxon>
        <taxon>Rhabditina</taxon>
        <taxon>Rhabditomorpha</taxon>
        <taxon>Rhabditoidea</taxon>
        <taxon>Rhabditidae</taxon>
        <taxon>Peloderinae</taxon>
        <taxon>Caenorhabditis</taxon>
    </lineage>
</organism>
<dbReference type="EMBL" id="WUAV01000003">
    <property type="protein sequence ID" value="KAF1761490.1"/>
    <property type="molecule type" value="Genomic_DNA"/>
</dbReference>
<feature type="compositionally biased region" description="Low complexity" evidence="1">
    <location>
        <begin position="106"/>
        <end position="115"/>
    </location>
</feature>
<feature type="compositionally biased region" description="Basic and acidic residues" evidence="1">
    <location>
        <begin position="121"/>
        <end position="151"/>
    </location>
</feature>
<dbReference type="RefSeq" id="XP_003113000.2">
    <property type="nucleotide sequence ID" value="XM_003112952.2"/>
</dbReference>
<dbReference type="Proteomes" id="UP000483820">
    <property type="component" value="Chromosome III"/>
</dbReference>
<dbReference type="CTD" id="9825526"/>
<evidence type="ECO:0000313" key="4">
    <source>
        <dbReference type="Proteomes" id="UP000483820"/>
    </source>
</evidence>